<name>A0A401RNI3_CHIPU</name>
<evidence type="ECO:0008006" key="9">
    <source>
        <dbReference type="Google" id="ProtNLM"/>
    </source>
</evidence>
<dbReference type="SMART" id="SM00184">
    <property type="entry name" value="RING"/>
    <property type="match status" value="1"/>
</dbReference>
<dbReference type="STRING" id="137246.A0A401RNI3"/>
<evidence type="ECO:0000259" key="6">
    <source>
        <dbReference type="PROSITE" id="PS50119"/>
    </source>
</evidence>
<feature type="domain" description="B box-type" evidence="6">
    <location>
        <begin position="95"/>
        <end position="136"/>
    </location>
</feature>
<feature type="domain" description="RING-type" evidence="5">
    <location>
        <begin position="16"/>
        <end position="57"/>
    </location>
</feature>
<keyword evidence="2 4" id="KW-0863">Zinc-finger</keyword>
<proteinExistence type="predicted"/>
<evidence type="ECO:0000256" key="3">
    <source>
        <dbReference type="ARBA" id="ARBA00022833"/>
    </source>
</evidence>
<dbReference type="PANTHER" id="PTHR24103">
    <property type="entry name" value="E3 UBIQUITIN-PROTEIN LIGASE TRIM"/>
    <property type="match status" value="1"/>
</dbReference>
<dbReference type="PROSITE" id="PS50119">
    <property type="entry name" value="ZF_BBOX"/>
    <property type="match status" value="1"/>
</dbReference>
<accession>A0A401RNI3</accession>
<dbReference type="AlphaFoldDB" id="A0A401RNI3"/>
<evidence type="ECO:0000259" key="5">
    <source>
        <dbReference type="PROSITE" id="PS50089"/>
    </source>
</evidence>
<evidence type="ECO:0000256" key="1">
    <source>
        <dbReference type="ARBA" id="ARBA00022723"/>
    </source>
</evidence>
<dbReference type="InterPro" id="IPR013083">
    <property type="entry name" value="Znf_RING/FYVE/PHD"/>
</dbReference>
<keyword evidence="1" id="KW-0479">Metal-binding</keyword>
<dbReference type="Gene3D" id="3.30.160.60">
    <property type="entry name" value="Classic Zinc Finger"/>
    <property type="match status" value="1"/>
</dbReference>
<dbReference type="SMART" id="SM00336">
    <property type="entry name" value="BBOX"/>
    <property type="match status" value="1"/>
</dbReference>
<organism evidence="7 8">
    <name type="scientific">Chiloscyllium punctatum</name>
    <name type="common">Brownbanded bambooshark</name>
    <name type="synonym">Hemiscyllium punctatum</name>
    <dbReference type="NCBI Taxonomy" id="137246"/>
    <lineage>
        <taxon>Eukaryota</taxon>
        <taxon>Metazoa</taxon>
        <taxon>Chordata</taxon>
        <taxon>Craniata</taxon>
        <taxon>Vertebrata</taxon>
        <taxon>Chondrichthyes</taxon>
        <taxon>Elasmobranchii</taxon>
        <taxon>Galeomorphii</taxon>
        <taxon>Galeoidea</taxon>
        <taxon>Orectolobiformes</taxon>
        <taxon>Hemiscylliidae</taxon>
        <taxon>Chiloscyllium</taxon>
    </lineage>
</organism>
<evidence type="ECO:0000313" key="7">
    <source>
        <dbReference type="EMBL" id="GCC19747.1"/>
    </source>
</evidence>
<evidence type="ECO:0000256" key="2">
    <source>
        <dbReference type="ARBA" id="ARBA00022771"/>
    </source>
</evidence>
<dbReference type="Pfam" id="PF00643">
    <property type="entry name" value="zf-B_box"/>
    <property type="match status" value="1"/>
</dbReference>
<reference evidence="7 8" key="1">
    <citation type="journal article" date="2018" name="Nat. Ecol. Evol.">
        <title>Shark genomes provide insights into elasmobranch evolution and the origin of vertebrates.</title>
        <authorList>
            <person name="Hara Y"/>
            <person name="Yamaguchi K"/>
            <person name="Onimaru K"/>
            <person name="Kadota M"/>
            <person name="Koyanagi M"/>
            <person name="Keeley SD"/>
            <person name="Tatsumi K"/>
            <person name="Tanaka K"/>
            <person name="Motone F"/>
            <person name="Kageyama Y"/>
            <person name="Nozu R"/>
            <person name="Adachi N"/>
            <person name="Nishimura O"/>
            <person name="Nakagawa R"/>
            <person name="Tanegashima C"/>
            <person name="Kiyatake I"/>
            <person name="Matsumoto R"/>
            <person name="Murakumo K"/>
            <person name="Nishida K"/>
            <person name="Terakita A"/>
            <person name="Kuratani S"/>
            <person name="Sato K"/>
            <person name="Hyodo S Kuraku.S."/>
        </authorList>
    </citation>
    <scope>NUCLEOTIDE SEQUENCE [LARGE SCALE GENOMIC DNA]</scope>
</reference>
<protein>
    <recommendedName>
        <fullName evidence="9">RING-type domain-containing protein</fullName>
    </recommendedName>
</protein>
<dbReference type="InterPro" id="IPR000315">
    <property type="entry name" value="Znf_B-box"/>
</dbReference>
<dbReference type="Gene3D" id="3.30.40.10">
    <property type="entry name" value="Zinc/RING finger domain, C3HC4 (zinc finger)"/>
    <property type="match status" value="1"/>
</dbReference>
<dbReference type="PROSITE" id="PS00518">
    <property type="entry name" value="ZF_RING_1"/>
    <property type="match status" value="1"/>
</dbReference>
<dbReference type="SUPFAM" id="SSF57845">
    <property type="entry name" value="B-box zinc-binding domain"/>
    <property type="match status" value="1"/>
</dbReference>
<keyword evidence="3" id="KW-0862">Zinc</keyword>
<sequence length="186" mass="21079">MSSWVLAEGLTSEVTCPICLNLYQDPVRLECEHNFCRACIADAWGQLESGFRCPQCRETFPQLRLKSNRLLANIVERVRQLRLDAGPALPPAGEPTPVLCPRHEEKLKLYCQDDQLAICVVCGVSREHKEHQIVPIHETLQYCQEKLKESSGELEKRVETIRGIEASQEKAVLELKVTTQLSLVDQ</sequence>
<dbReference type="SUPFAM" id="SSF57850">
    <property type="entry name" value="RING/U-box"/>
    <property type="match status" value="1"/>
</dbReference>
<evidence type="ECO:0000256" key="4">
    <source>
        <dbReference type="PROSITE-ProRule" id="PRU00024"/>
    </source>
</evidence>
<dbReference type="Proteomes" id="UP000287033">
    <property type="component" value="Unassembled WGS sequence"/>
</dbReference>
<keyword evidence="8" id="KW-1185">Reference proteome</keyword>
<dbReference type="InterPro" id="IPR050143">
    <property type="entry name" value="TRIM/RBCC"/>
</dbReference>
<comment type="caution">
    <text evidence="7">The sequence shown here is derived from an EMBL/GenBank/DDBJ whole genome shotgun (WGS) entry which is preliminary data.</text>
</comment>
<evidence type="ECO:0000313" key="8">
    <source>
        <dbReference type="Proteomes" id="UP000287033"/>
    </source>
</evidence>
<gene>
    <name evidence="7" type="ORF">chiPu_0021140</name>
</gene>
<dbReference type="EMBL" id="BEZZ01003416">
    <property type="protein sequence ID" value="GCC19747.1"/>
    <property type="molecule type" value="Genomic_DNA"/>
</dbReference>
<dbReference type="InterPro" id="IPR001841">
    <property type="entry name" value="Znf_RING"/>
</dbReference>
<dbReference type="OrthoDB" id="654191at2759"/>
<dbReference type="PROSITE" id="PS50089">
    <property type="entry name" value="ZF_RING_2"/>
    <property type="match status" value="1"/>
</dbReference>
<dbReference type="Pfam" id="PF15227">
    <property type="entry name" value="zf-C3HC4_4"/>
    <property type="match status" value="1"/>
</dbReference>
<dbReference type="InterPro" id="IPR017907">
    <property type="entry name" value="Znf_RING_CS"/>
</dbReference>
<dbReference type="GO" id="GO:0008270">
    <property type="term" value="F:zinc ion binding"/>
    <property type="evidence" value="ECO:0007669"/>
    <property type="project" value="UniProtKB-KW"/>
</dbReference>
<dbReference type="OMA" id="CAKCEVQ"/>